<organism evidence="1 2">
    <name type="scientific">Urbifossiella limnaea</name>
    <dbReference type="NCBI Taxonomy" id="2528023"/>
    <lineage>
        <taxon>Bacteria</taxon>
        <taxon>Pseudomonadati</taxon>
        <taxon>Planctomycetota</taxon>
        <taxon>Planctomycetia</taxon>
        <taxon>Gemmatales</taxon>
        <taxon>Gemmataceae</taxon>
        <taxon>Urbifossiella</taxon>
    </lineage>
</organism>
<evidence type="ECO:0000313" key="2">
    <source>
        <dbReference type="Proteomes" id="UP000319576"/>
    </source>
</evidence>
<proteinExistence type="predicted"/>
<dbReference type="EMBL" id="CP036273">
    <property type="protein sequence ID" value="QDU18822.1"/>
    <property type="molecule type" value="Genomic_DNA"/>
</dbReference>
<dbReference type="Pfam" id="PF09720">
    <property type="entry name" value="Unstab_antitox"/>
    <property type="match status" value="1"/>
</dbReference>
<reference evidence="1 2" key="1">
    <citation type="submission" date="2019-02" db="EMBL/GenBank/DDBJ databases">
        <title>Deep-cultivation of Planctomycetes and their phenomic and genomic characterization uncovers novel biology.</title>
        <authorList>
            <person name="Wiegand S."/>
            <person name="Jogler M."/>
            <person name="Boedeker C."/>
            <person name="Pinto D."/>
            <person name="Vollmers J."/>
            <person name="Rivas-Marin E."/>
            <person name="Kohn T."/>
            <person name="Peeters S.H."/>
            <person name="Heuer A."/>
            <person name="Rast P."/>
            <person name="Oberbeckmann S."/>
            <person name="Bunk B."/>
            <person name="Jeske O."/>
            <person name="Meyerdierks A."/>
            <person name="Storesund J.E."/>
            <person name="Kallscheuer N."/>
            <person name="Luecker S."/>
            <person name="Lage O.M."/>
            <person name="Pohl T."/>
            <person name="Merkel B.J."/>
            <person name="Hornburger P."/>
            <person name="Mueller R.-W."/>
            <person name="Bruemmer F."/>
            <person name="Labrenz M."/>
            <person name="Spormann A.M."/>
            <person name="Op den Camp H."/>
            <person name="Overmann J."/>
            <person name="Amann R."/>
            <person name="Jetten M.S.M."/>
            <person name="Mascher T."/>
            <person name="Medema M.H."/>
            <person name="Devos D.P."/>
            <person name="Kaster A.-K."/>
            <person name="Ovreas L."/>
            <person name="Rohde M."/>
            <person name="Galperin M.Y."/>
            <person name="Jogler C."/>
        </authorList>
    </citation>
    <scope>NUCLEOTIDE SEQUENCE [LARGE SCALE GENOMIC DNA]</scope>
    <source>
        <strain evidence="1 2">ETA_A1</strain>
    </source>
</reference>
<dbReference type="AlphaFoldDB" id="A0A517XMV4"/>
<dbReference type="NCBIfam" id="TIGR02574">
    <property type="entry name" value="stabl_TIGR02574"/>
    <property type="match status" value="1"/>
</dbReference>
<evidence type="ECO:0000313" key="1">
    <source>
        <dbReference type="EMBL" id="QDU18822.1"/>
    </source>
</evidence>
<protein>
    <submittedName>
        <fullName evidence="1">Addiction module component</fullName>
    </submittedName>
</protein>
<keyword evidence="2" id="KW-1185">Reference proteome</keyword>
<name>A0A517XMV4_9BACT</name>
<dbReference type="RefSeq" id="WP_202920637.1">
    <property type="nucleotide sequence ID" value="NZ_CP036273.1"/>
</dbReference>
<gene>
    <name evidence="1" type="ORF">ETAA1_07180</name>
</gene>
<accession>A0A517XMV4</accession>
<dbReference type="Proteomes" id="UP000319576">
    <property type="component" value="Chromosome"/>
</dbReference>
<dbReference type="InterPro" id="IPR013406">
    <property type="entry name" value="CHP02574_addiction_mod"/>
</dbReference>
<dbReference type="KEGG" id="uli:ETAA1_07180"/>
<sequence length="74" mass="8174">MAVTMEEFGIDRLTVDQRLELLGLIWDSVTAGGVPTPIPDWHRRELDRRIAAADADPGAARPWAEVRVRLLGGP</sequence>